<dbReference type="AlphaFoldDB" id="A0A133QBX0"/>
<evidence type="ECO:0000313" key="1">
    <source>
        <dbReference type="EMBL" id="KXA40379.1"/>
    </source>
</evidence>
<name>A0A133QBX0_9BACT</name>
<dbReference type="EMBL" id="LRQG01000072">
    <property type="protein sequence ID" value="KXA40379.1"/>
    <property type="molecule type" value="Genomic_DNA"/>
</dbReference>
<sequence length="148" mass="16674">MKGNLVNSKWFLSIIVASLLMPLSSCSERRESLSSNTRQSFDITYSKKEIVIESSTKTGKDHFFKKDGEYFSSSDSILFFSVVRDTILNATSGGIDYKTIIKKEGNGQFTTSNYLVSNTGCLFFLISYSYDSDYHISKIVKCANVVYQ</sequence>
<accession>A0A133QBX0</accession>
<protein>
    <submittedName>
        <fullName evidence="1">Uncharacterized protein</fullName>
    </submittedName>
</protein>
<dbReference type="Proteomes" id="UP000070533">
    <property type="component" value="Unassembled WGS sequence"/>
</dbReference>
<gene>
    <name evidence="1" type="ORF">HMPREF3226_01063</name>
</gene>
<reference evidence="2" key="1">
    <citation type="submission" date="2016-01" db="EMBL/GenBank/DDBJ databases">
        <authorList>
            <person name="Mitreva M."/>
            <person name="Pepin K.H."/>
            <person name="Mihindukulasuriya K.A."/>
            <person name="Fulton R."/>
            <person name="Fronick C."/>
            <person name="O'Laughlin M."/>
            <person name="Miner T."/>
            <person name="Herter B."/>
            <person name="Rosa B.A."/>
            <person name="Cordes M."/>
            <person name="Tomlinson C."/>
            <person name="Wollam A."/>
            <person name="Palsikar V.B."/>
            <person name="Mardis E.R."/>
            <person name="Wilson R.K."/>
        </authorList>
    </citation>
    <scope>NUCLEOTIDE SEQUENCE [LARGE SCALE GENOMIC DNA]</scope>
    <source>
        <strain evidence="2">MJR7716</strain>
    </source>
</reference>
<keyword evidence="2" id="KW-1185">Reference proteome</keyword>
<dbReference type="PATRIC" id="fig|28128.5.peg.1073"/>
<organism evidence="1 2">
    <name type="scientific">Prevotella corporis</name>
    <dbReference type="NCBI Taxonomy" id="28128"/>
    <lineage>
        <taxon>Bacteria</taxon>
        <taxon>Pseudomonadati</taxon>
        <taxon>Bacteroidota</taxon>
        <taxon>Bacteroidia</taxon>
        <taxon>Bacteroidales</taxon>
        <taxon>Prevotellaceae</taxon>
        <taxon>Prevotella</taxon>
    </lineage>
</organism>
<dbReference type="OrthoDB" id="1080190at2"/>
<dbReference type="RefSeq" id="WP_156439191.1">
    <property type="nucleotide sequence ID" value="NZ_KQ957229.1"/>
</dbReference>
<proteinExistence type="predicted"/>
<evidence type="ECO:0000313" key="2">
    <source>
        <dbReference type="Proteomes" id="UP000070533"/>
    </source>
</evidence>
<comment type="caution">
    <text evidence="1">The sequence shown here is derived from an EMBL/GenBank/DDBJ whole genome shotgun (WGS) entry which is preliminary data.</text>
</comment>
<dbReference type="STRING" id="28128.HMPREF3226_01063"/>